<proteinExistence type="predicted"/>
<sequence length="810" mass="86640">MVSASSSPKIRGKSSHAYARRTGASSAVDTDAFSAGSGSESKTRSKTKTRKSKGTEDVIQHSNFQPGMDSAGQSTSPSTSLSNAAELTVPVTTTEVVSSRTPMTATTAISTSISTAATSNIEDNSTFTKEATTNAIYETADDGEFISTDRRRRRKAKGIKGSAGSNSSDSLIKTKTSPSMDQKSTSPNVDTTSQQADLPPPVVHSTKSNPDVTISRSAPQESFALQKQTGDRVQRQNKSKTHSVGNVSTLPKSTAMSNDKDGLLRPPPNNAFVHPLHALNSTSSIPQSVAPNGKQTPSSNLIQTTTSTDTREISAANSSPEQTEPSIWYSPFQSGLDISIESDREQGKHGSRPLSKPRIQTSTVGTQGKPYLPPSSFFQSSPRTPWIMPFSPAFNNNAPEPEDWSIRTRPSSVAAPMTPLLETDCLDHTDYFGGSRSANSSRRGSVENNLTESLLSGRIRMFPPTMSSVSSGSNSVIMSEGSYLSPHFSSAIVPPVLNSVNSPTHGQSPLGSPTMTANNTSDAVADTASTFVNPWDPNFSYSSNHTSVETFLPLSASYSLGRVSDRDRQSSLLRLMNGDGGVGATSHDDEKEAILRGFLLPDLTQHAHAPLTSTEGSNFQPFASVEMSLAAVVNQPSQPTGDHKYDTTELGMPDPVRMQLPLEESSPTTSTRQESSEKKPRYRHGRTNSGHHKSSSLGSFFTPFPSASETFDGSTLGAQASTSVVQDPLNRSAQASAESSRSYGNHGHGNTQPRQSRHQGSSRETDGASSTTGRRRAGTDHETRYKGASKNDFQQDSGKSRRTSKKEQHF</sequence>
<feature type="compositionally biased region" description="Basic residues" evidence="1">
    <location>
        <begin position="680"/>
        <end position="694"/>
    </location>
</feature>
<keyword evidence="3" id="KW-1185">Reference proteome</keyword>
<feature type="region of interest" description="Disordered" evidence="1">
    <location>
        <begin position="282"/>
        <end position="329"/>
    </location>
</feature>
<feature type="compositionally biased region" description="Polar residues" evidence="1">
    <location>
        <begin position="60"/>
        <end position="85"/>
    </location>
</feature>
<evidence type="ECO:0000313" key="3">
    <source>
        <dbReference type="Proteomes" id="UP000703661"/>
    </source>
</evidence>
<feature type="region of interest" description="Disordered" evidence="1">
    <location>
        <begin position="131"/>
        <end position="257"/>
    </location>
</feature>
<evidence type="ECO:0000313" key="2">
    <source>
        <dbReference type="EMBL" id="KAG0024889.1"/>
    </source>
</evidence>
<feature type="region of interest" description="Disordered" evidence="1">
    <location>
        <begin position="343"/>
        <end position="374"/>
    </location>
</feature>
<feature type="compositionally biased region" description="Polar residues" evidence="1">
    <location>
        <begin position="282"/>
        <end position="308"/>
    </location>
</feature>
<feature type="region of interest" description="Disordered" evidence="1">
    <location>
        <begin position="635"/>
        <end position="654"/>
    </location>
</feature>
<feature type="compositionally biased region" description="Polar residues" evidence="1">
    <location>
        <begin position="163"/>
        <end position="196"/>
    </location>
</feature>
<feature type="region of interest" description="Disordered" evidence="1">
    <location>
        <begin position="659"/>
        <end position="701"/>
    </location>
</feature>
<reference evidence="2" key="1">
    <citation type="journal article" date="2020" name="Fungal Divers.">
        <title>Resolving the Mortierellaceae phylogeny through synthesis of multi-gene phylogenetics and phylogenomics.</title>
        <authorList>
            <person name="Vandepol N."/>
            <person name="Liber J."/>
            <person name="Desiro A."/>
            <person name="Na H."/>
            <person name="Kennedy M."/>
            <person name="Barry K."/>
            <person name="Grigoriev I.V."/>
            <person name="Miller A.N."/>
            <person name="O'Donnell K."/>
            <person name="Stajich J.E."/>
            <person name="Bonito G."/>
        </authorList>
    </citation>
    <scope>NUCLEOTIDE SEQUENCE</scope>
    <source>
        <strain evidence="2">NRRL 2769</strain>
    </source>
</reference>
<feature type="compositionally biased region" description="Polar residues" evidence="1">
    <location>
        <begin position="205"/>
        <end position="228"/>
    </location>
</feature>
<feature type="compositionally biased region" description="Polar residues" evidence="1">
    <location>
        <begin position="242"/>
        <end position="257"/>
    </location>
</feature>
<dbReference type="AlphaFoldDB" id="A0A9P6T5X8"/>
<dbReference type="EMBL" id="JAAAID010000001">
    <property type="protein sequence ID" value="KAG0024889.1"/>
    <property type="molecule type" value="Genomic_DNA"/>
</dbReference>
<evidence type="ECO:0000256" key="1">
    <source>
        <dbReference type="SAM" id="MobiDB-lite"/>
    </source>
</evidence>
<feature type="compositionally biased region" description="Polar residues" evidence="1">
    <location>
        <begin position="315"/>
        <end position="325"/>
    </location>
</feature>
<protein>
    <submittedName>
        <fullName evidence="2">Uncharacterized protein</fullName>
    </submittedName>
</protein>
<gene>
    <name evidence="2" type="ORF">BGZ80_000017</name>
</gene>
<dbReference type="Proteomes" id="UP000703661">
    <property type="component" value="Unassembled WGS sequence"/>
</dbReference>
<organism evidence="2 3">
    <name type="scientific">Entomortierella chlamydospora</name>
    <dbReference type="NCBI Taxonomy" id="101097"/>
    <lineage>
        <taxon>Eukaryota</taxon>
        <taxon>Fungi</taxon>
        <taxon>Fungi incertae sedis</taxon>
        <taxon>Mucoromycota</taxon>
        <taxon>Mortierellomycotina</taxon>
        <taxon>Mortierellomycetes</taxon>
        <taxon>Mortierellales</taxon>
        <taxon>Mortierellaceae</taxon>
        <taxon>Entomortierella</taxon>
    </lineage>
</organism>
<feature type="region of interest" description="Disordered" evidence="1">
    <location>
        <begin position="722"/>
        <end position="810"/>
    </location>
</feature>
<comment type="caution">
    <text evidence="2">The sequence shown here is derived from an EMBL/GenBank/DDBJ whole genome shotgun (WGS) entry which is preliminary data.</text>
</comment>
<name>A0A9P6T5X8_9FUNG</name>
<feature type="region of interest" description="Disordered" evidence="1">
    <location>
        <begin position="1"/>
        <end position="87"/>
    </location>
</feature>
<accession>A0A9P6T5X8</accession>
<feature type="compositionally biased region" description="Low complexity" evidence="1">
    <location>
        <begin position="731"/>
        <end position="742"/>
    </location>
</feature>